<evidence type="ECO:0000313" key="3">
    <source>
        <dbReference type="EMBL" id="CAF3712515.1"/>
    </source>
</evidence>
<name>A0A815H986_9BILA</name>
<organism evidence="2 4">
    <name type="scientific">Adineta steineri</name>
    <dbReference type="NCBI Taxonomy" id="433720"/>
    <lineage>
        <taxon>Eukaryota</taxon>
        <taxon>Metazoa</taxon>
        <taxon>Spiralia</taxon>
        <taxon>Gnathifera</taxon>
        <taxon>Rotifera</taxon>
        <taxon>Eurotatoria</taxon>
        <taxon>Bdelloidea</taxon>
        <taxon>Adinetida</taxon>
        <taxon>Adinetidae</taxon>
        <taxon>Adineta</taxon>
    </lineage>
</organism>
<evidence type="ECO:0000313" key="2">
    <source>
        <dbReference type="EMBL" id="CAF1348725.1"/>
    </source>
</evidence>
<dbReference type="AlphaFoldDB" id="A0A815H986"/>
<feature type="region of interest" description="Disordered" evidence="1">
    <location>
        <begin position="412"/>
        <end position="438"/>
    </location>
</feature>
<evidence type="ECO:0000256" key="1">
    <source>
        <dbReference type="SAM" id="MobiDB-lite"/>
    </source>
</evidence>
<comment type="caution">
    <text evidence="2">The sequence shown here is derived from an EMBL/GenBank/DDBJ whole genome shotgun (WGS) entry which is preliminary data.</text>
</comment>
<sequence length="438" mass="49935">MNLDDMDYNPPSPWTLLNGFVTPIIYSETDLSTLYNLNDQNNESNMFVGNPCPIVSDSTKGANQSLLPDMDPLELIHYLASIPKFTSVEDDAQKTGKISNESYNENNTMNCTDGTQFIQNNTSHINCHVQDSSDGIDGFDEAQEELFDGISINPTDDSLLVLSQNNNNDDNVNPSINNSKNPFIVKSCDGNNTVNFIGSSALMTTHGSFILTVSPSLKQHVRYETELEQILRYINVPNQESITIKMSDVRNQFRPEISYWLRITRTTIPYGNNKIMLLHPYPIWLNNKYAKVYNGSLLVPVTELTIKIDNLVMVRLQQGLLKEIKEFAVYDSQNFDFNVQNIYLPSTKKAKFLIDEYKLRYSIFHFQIFVVDEYNQAYPTDLKCQTDSIYEYDPKEIETLSPMIGNIKKKTVKRKSIGQRKKSKVASKTDMTHNDGRA</sequence>
<gene>
    <name evidence="2" type="ORF">JYZ213_LOCUS34913</name>
    <name evidence="3" type="ORF">OXD698_LOCUS13061</name>
</gene>
<reference evidence="2" key="1">
    <citation type="submission" date="2021-02" db="EMBL/GenBank/DDBJ databases">
        <authorList>
            <person name="Nowell W R."/>
        </authorList>
    </citation>
    <scope>NUCLEOTIDE SEQUENCE</scope>
</reference>
<accession>A0A815H986</accession>
<dbReference type="EMBL" id="CAJNOG010000742">
    <property type="protein sequence ID" value="CAF1348725.1"/>
    <property type="molecule type" value="Genomic_DNA"/>
</dbReference>
<protein>
    <submittedName>
        <fullName evidence="2">Uncharacterized protein</fullName>
    </submittedName>
</protein>
<feature type="compositionally biased region" description="Basic residues" evidence="1">
    <location>
        <begin position="412"/>
        <end position="425"/>
    </location>
</feature>
<evidence type="ECO:0000313" key="4">
    <source>
        <dbReference type="Proteomes" id="UP000663845"/>
    </source>
</evidence>
<proteinExistence type="predicted"/>
<dbReference type="Proteomes" id="UP000663844">
    <property type="component" value="Unassembled WGS sequence"/>
</dbReference>
<dbReference type="Proteomes" id="UP000663845">
    <property type="component" value="Unassembled WGS sequence"/>
</dbReference>
<dbReference type="EMBL" id="CAJOAZ010000782">
    <property type="protein sequence ID" value="CAF3712515.1"/>
    <property type="molecule type" value="Genomic_DNA"/>
</dbReference>